<dbReference type="GO" id="GO:0016791">
    <property type="term" value="F:phosphatase activity"/>
    <property type="evidence" value="ECO:0007669"/>
    <property type="project" value="TreeGrafter"/>
</dbReference>
<evidence type="ECO:0000313" key="4">
    <source>
        <dbReference type="Proteomes" id="UP000019270"/>
    </source>
</evidence>
<dbReference type="Gene3D" id="3.60.40.10">
    <property type="entry name" value="PPM-type phosphatase domain"/>
    <property type="match status" value="1"/>
</dbReference>
<gene>
    <name evidence="3" type="ORF">PBF_08308</name>
</gene>
<dbReference type="SUPFAM" id="SSF55785">
    <property type="entry name" value="PYP-like sensor domain (PAS domain)"/>
    <property type="match status" value="1"/>
</dbReference>
<dbReference type="Pfam" id="PF08448">
    <property type="entry name" value="PAS_4"/>
    <property type="match status" value="1"/>
</dbReference>
<dbReference type="Pfam" id="PF07228">
    <property type="entry name" value="SpoIIE"/>
    <property type="match status" value="1"/>
</dbReference>
<dbReference type="eggNOG" id="COG2208">
    <property type="taxonomic scope" value="Bacteria"/>
</dbReference>
<accession>W7KVQ8</accession>
<dbReference type="PANTHER" id="PTHR43156">
    <property type="entry name" value="STAGE II SPORULATION PROTEIN E-RELATED"/>
    <property type="match status" value="1"/>
</dbReference>
<dbReference type="EMBL" id="APVL01000005">
    <property type="protein sequence ID" value="EWG11540.1"/>
    <property type="molecule type" value="Genomic_DNA"/>
</dbReference>
<organism evidence="3 4">
    <name type="scientific">Cytobacillus firmus DS1</name>
    <dbReference type="NCBI Taxonomy" id="1307436"/>
    <lineage>
        <taxon>Bacteria</taxon>
        <taxon>Bacillati</taxon>
        <taxon>Bacillota</taxon>
        <taxon>Bacilli</taxon>
        <taxon>Bacillales</taxon>
        <taxon>Bacillaceae</taxon>
        <taxon>Cytobacillus</taxon>
    </lineage>
</organism>
<sequence length="370" mass="41388">MSNNGPLPSKRMFEQAVIDSMLHQVAIIDPHGTVQATNQAWDRFCIDNKGNPNRCGIGMNYFQVSQTQTIAGIQKVLTGAADSYTEEYPCHSPEEKRWFILTATPLKTENETGEIEGAVITHLNITERKLLELEQEKELELAKSLQQSVLHPPLQTGDLEIAGLYLPSRQLSGDMYAWYQIDEHQFGVILLDIMGHGVSSGLVSMGIRSLLQGIITRAVQPSDVYQELNKHFKHLFGVDDESIVHYCTGIYALIDLRERSIHYFNAGNPSGLLLGGEEAAALNKRTIPIGLREDPQVNCGTVTFKGGQQLILYTDGLADSLKMSLNECESFLKTVWTEKFKELNERSLAEDLQMKFDQVDDISIVAIQFK</sequence>
<evidence type="ECO:0000259" key="2">
    <source>
        <dbReference type="SMART" id="SM00331"/>
    </source>
</evidence>
<dbReference type="SUPFAM" id="SSF81606">
    <property type="entry name" value="PP2C-like"/>
    <property type="match status" value="1"/>
</dbReference>
<dbReference type="Proteomes" id="UP000019270">
    <property type="component" value="Unassembled WGS sequence"/>
</dbReference>
<dbReference type="OrthoDB" id="9763484at2"/>
<dbReference type="InterPro" id="IPR035965">
    <property type="entry name" value="PAS-like_dom_sf"/>
</dbReference>
<keyword evidence="1" id="KW-0378">Hydrolase</keyword>
<protein>
    <submittedName>
        <fullName evidence="3">Sigma factor sigB regulation protein rsbU</fullName>
    </submittedName>
</protein>
<reference evidence="4" key="1">
    <citation type="submission" date="2013-03" db="EMBL/GenBank/DDBJ databases">
        <title>Draft genome sequence of Bacillus firmus DS1.</title>
        <authorList>
            <person name="Peng D."/>
            <person name="Zhu L."/>
            <person name="Sun M."/>
        </authorList>
    </citation>
    <scope>NUCLEOTIDE SEQUENCE [LARGE SCALE GENOMIC DNA]</scope>
    <source>
        <strain evidence="4">DS1</strain>
    </source>
</reference>
<dbReference type="InterPro" id="IPR036457">
    <property type="entry name" value="PPM-type-like_dom_sf"/>
</dbReference>
<dbReference type="AlphaFoldDB" id="W7KVQ8"/>
<dbReference type="Gene3D" id="3.30.450.20">
    <property type="entry name" value="PAS domain"/>
    <property type="match status" value="1"/>
</dbReference>
<dbReference type="PANTHER" id="PTHR43156:SF14">
    <property type="entry name" value="PHOSPHOSERINE PHOSPHATASE RSBP"/>
    <property type="match status" value="1"/>
</dbReference>
<dbReference type="eggNOG" id="COG3829">
    <property type="taxonomic scope" value="Bacteria"/>
</dbReference>
<dbReference type="RefSeq" id="WP_051488835.1">
    <property type="nucleotide sequence ID" value="NZ_APVL01000005.1"/>
</dbReference>
<dbReference type="SMART" id="SM00331">
    <property type="entry name" value="PP2C_SIG"/>
    <property type="match status" value="1"/>
</dbReference>
<name>W7KVQ8_CYTFI</name>
<dbReference type="InterPro" id="IPR052016">
    <property type="entry name" value="Bact_Sigma-Reg"/>
</dbReference>
<dbReference type="InterPro" id="IPR013656">
    <property type="entry name" value="PAS_4"/>
</dbReference>
<dbReference type="InterPro" id="IPR001932">
    <property type="entry name" value="PPM-type_phosphatase-like_dom"/>
</dbReference>
<reference evidence="3 4" key="2">
    <citation type="journal article" date="2016" name="Sci. Rep.">
        <title>A novel serine protease, Sep1, from Bacillus firmus DS-1 has nematicidal activity and degrades multiple intestinal-associated nematode proteins.</title>
        <authorList>
            <person name="Geng C."/>
            <person name="Nie X."/>
            <person name="Tang Z."/>
            <person name="Zhang Y."/>
            <person name="Lin J."/>
            <person name="Sun M."/>
            <person name="Peng D."/>
        </authorList>
    </citation>
    <scope>NUCLEOTIDE SEQUENCE [LARGE SCALE GENOMIC DNA]</scope>
    <source>
        <strain evidence="3 4">DS1</strain>
    </source>
</reference>
<comment type="caution">
    <text evidence="3">The sequence shown here is derived from an EMBL/GenBank/DDBJ whole genome shotgun (WGS) entry which is preliminary data.</text>
</comment>
<evidence type="ECO:0000313" key="3">
    <source>
        <dbReference type="EMBL" id="EWG11540.1"/>
    </source>
</evidence>
<proteinExistence type="predicted"/>
<evidence type="ECO:0000256" key="1">
    <source>
        <dbReference type="ARBA" id="ARBA00022801"/>
    </source>
</evidence>
<feature type="domain" description="PPM-type phosphatase" evidence="2">
    <location>
        <begin position="156"/>
        <end position="369"/>
    </location>
</feature>
<dbReference type="PATRIC" id="fig|1307436.3.peg.1764"/>